<dbReference type="EMBL" id="CP066744">
    <property type="protein sequence ID" value="QQK07589.1"/>
    <property type="molecule type" value="Genomic_DNA"/>
</dbReference>
<accession>A0AC61MRW7</accession>
<organism evidence="1 2">
    <name type="scientific">Miniphocaeibacter halophilus</name>
    <dbReference type="NCBI Taxonomy" id="2931922"/>
    <lineage>
        <taxon>Bacteria</taxon>
        <taxon>Bacillati</taxon>
        <taxon>Bacillota</taxon>
        <taxon>Tissierellia</taxon>
        <taxon>Tissierellales</taxon>
        <taxon>Peptoniphilaceae</taxon>
        <taxon>Miniphocaeibacter</taxon>
    </lineage>
</organism>
<proteinExistence type="predicted"/>
<keyword evidence="2" id="KW-1185">Reference proteome</keyword>
<sequence length="82" mass="9556">MEIIELYDESGNLHKYELLDTFGMDDNDYAALLTVNQEDNTIYIFRIKKSNHGEIILEGIDDEQELKDAVEIYEKLKGETIQ</sequence>
<reference evidence="1 2" key="1">
    <citation type="journal article" date="2022" name="Int. J. Syst. Evol. Microbiol.">
        <title>Miniphocaeibacter halophilus sp. nov., an ammonium-tolerant acetate-producing bacterium isolated from a biogas system.</title>
        <authorList>
            <person name="Schnurer A."/>
            <person name="Singh A."/>
            <person name="Bi S."/>
            <person name="Qiao W."/>
            <person name="Westerholm M."/>
        </authorList>
    </citation>
    <scope>NUCLEOTIDE SEQUENCE [LARGE SCALE GENOMIC DNA]</scope>
    <source>
        <strain evidence="1 2">AMB_01</strain>
    </source>
</reference>
<protein>
    <submittedName>
        <fullName evidence="1">DUF1292 domain-containing protein</fullName>
    </submittedName>
</protein>
<dbReference type="Proteomes" id="UP000595814">
    <property type="component" value="Chromosome"/>
</dbReference>
<evidence type="ECO:0000313" key="1">
    <source>
        <dbReference type="EMBL" id="QQK07589.1"/>
    </source>
</evidence>
<name>A0AC61MRW7_9FIRM</name>
<evidence type="ECO:0000313" key="2">
    <source>
        <dbReference type="Proteomes" id="UP000595814"/>
    </source>
</evidence>
<gene>
    <name evidence="1" type="ORF">JFY71_09880</name>
</gene>